<sequence>MQMDGATEQAMRCTLRTLLSIVMMIVIVGATITSTVHRKASSHIIEIWVGVVIVVLLVVAIAKSYGKPDHGWHLQPGPEQAAISIRVDRTEVDEEQISRQLQPPLPKVAFSDACSRARYADVGTQCGICLEEFDLDDEVHVLTPCDHAFHVHCIRRWIALTMSCPMCRGRVLIQRTDNSLPQSEAMPSHQPSC</sequence>
<dbReference type="InterPro" id="IPR044602">
    <property type="entry name" value="ATL10/ATL72-79-like"/>
</dbReference>
<dbReference type="InterPro" id="IPR011016">
    <property type="entry name" value="Znf_RING-CH"/>
</dbReference>
<dbReference type="SMART" id="SM00744">
    <property type="entry name" value="RINGv"/>
    <property type="match status" value="1"/>
</dbReference>
<dbReference type="GO" id="GO:0008270">
    <property type="term" value="F:zinc ion binding"/>
    <property type="evidence" value="ECO:0007669"/>
    <property type="project" value="UniProtKB-KW"/>
</dbReference>
<evidence type="ECO:0000256" key="1">
    <source>
        <dbReference type="ARBA" id="ARBA00004167"/>
    </source>
</evidence>
<keyword evidence="2" id="KW-0808">Transferase</keyword>
<evidence type="ECO:0000256" key="3">
    <source>
        <dbReference type="ARBA" id="ARBA00022692"/>
    </source>
</evidence>
<dbReference type="Pfam" id="PF13639">
    <property type="entry name" value="zf-RING_2"/>
    <property type="match status" value="1"/>
</dbReference>
<comment type="subcellular location">
    <subcellularLocation>
        <location evidence="1">Membrane</location>
        <topology evidence="1">Single-pass membrane protein</topology>
    </subcellularLocation>
</comment>
<dbReference type="SMART" id="SM00184">
    <property type="entry name" value="RING"/>
    <property type="match status" value="1"/>
</dbReference>
<evidence type="ECO:0000256" key="9">
    <source>
        <dbReference type="ARBA" id="ARBA00024209"/>
    </source>
</evidence>
<evidence type="ECO:0000256" key="8">
    <source>
        <dbReference type="ARBA" id="ARBA00023136"/>
    </source>
</evidence>
<dbReference type="Gene3D" id="3.30.40.10">
    <property type="entry name" value="Zinc/RING finger domain, C3HC4 (zinc finger)"/>
    <property type="match status" value="1"/>
</dbReference>
<feature type="transmembrane region" description="Helical" evidence="11">
    <location>
        <begin position="18"/>
        <end position="37"/>
    </location>
</feature>
<keyword evidence="8 11" id="KW-0472">Membrane</keyword>
<evidence type="ECO:0000313" key="13">
    <source>
        <dbReference type="EMBL" id="KAH7287621.1"/>
    </source>
</evidence>
<feature type="domain" description="RING-type" evidence="12">
    <location>
        <begin position="126"/>
        <end position="168"/>
    </location>
</feature>
<dbReference type="GO" id="GO:0016020">
    <property type="term" value="C:membrane"/>
    <property type="evidence" value="ECO:0007669"/>
    <property type="project" value="UniProtKB-SubCell"/>
</dbReference>
<accession>A0A8T2QW22</accession>
<name>A0A8T2QW22_CERRI</name>
<proteinExistence type="inferred from homology"/>
<dbReference type="PROSITE" id="PS50089">
    <property type="entry name" value="ZF_RING_2"/>
    <property type="match status" value="1"/>
</dbReference>
<dbReference type="GO" id="GO:0016567">
    <property type="term" value="P:protein ubiquitination"/>
    <property type="evidence" value="ECO:0007669"/>
    <property type="project" value="InterPro"/>
</dbReference>
<evidence type="ECO:0000313" key="14">
    <source>
        <dbReference type="Proteomes" id="UP000825935"/>
    </source>
</evidence>
<keyword evidence="3 11" id="KW-0812">Transmembrane</keyword>
<evidence type="ECO:0000256" key="4">
    <source>
        <dbReference type="ARBA" id="ARBA00022723"/>
    </source>
</evidence>
<evidence type="ECO:0000256" key="7">
    <source>
        <dbReference type="ARBA" id="ARBA00022989"/>
    </source>
</evidence>
<dbReference type="OrthoDB" id="9984778at2759"/>
<dbReference type="AlphaFoldDB" id="A0A8T2QW22"/>
<evidence type="ECO:0000256" key="10">
    <source>
        <dbReference type="PROSITE-ProRule" id="PRU00175"/>
    </source>
</evidence>
<evidence type="ECO:0000256" key="11">
    <source>
        <dbReference type="SAM" id="Phobius"/>
    </source>
</evidence>
<protein>
    <recommendedName>
        <fullName evidence="12">RING-type domain-containing protein</fullName>
    </recommendedName>
</protein>
<dbReference type="InterPro" id="IPR001841">
    <property type="entry name" value="Znf_RING"/>
</dbReference>
<evidence type="ECO:0000259" key="12">
    <source>
        <dbReference type="PROSITE" id="PS50089"/>
    </source>
</evidence>
<feature type="transmembrane region" description="Helical" evidence="11">
    <location>
        <begin position="43"/>
        <end position="62"/>
    </location>
</feature>
<keyword evidence="4" id="KW-0479">Metal-binding</keyword>
<gene>
    <name evidence="13" type="ORF">KP509_32G066600</name>
</gene>
<evidence type="ECO:0000256" key="5">
    <source>
        <dbReference type="ARBA" id="ARBA00022771"/>
    </source>
</evidence>
<dbReference type="PANTHER" id="PTHR46905">
    <property type="entry name" value="RING-H2 FINGER PROTEIN ATL78"/>
    <property type="match status" value="1"/>
</dbReference>
<keyword evidence="6" id="KW-0862">Zinc</keyword>
<dbReference type="PANTHER" id="PTHR46905:SF7">
    <property type="entry name" value="RING-H2 FINGER PROTEIN ATL78"/>
    <property type="match status" value="1"/>
</dbReference>
<keyword evidence="14" id="KW-1185">Reference proteome</keyword>
<keyword evidence="5 10" id="KW-0863">Zinc-finger</keyword>
<dbReference type="GO" id="GO:0016740">
    <property type="term" value="F:transferase activity"/>
    <property type="evidence" value="ECO:0007669"/>
    <property type="project" value="UniProtKB-KW"/>
</dbReference>
<keyword evidence="7 11" id="KW-1133">Transmembrane helix</keyword>
<evidence type="ECO:0000256" key="6">
    <source>
        <dbReference type="ARBA" id="ARBA00022833"/>
    </source>
</evidence>
<dbReference type="SUPFAM" id="SSF57850">
    <property type="entry name" value="RING/U-box"/>
    <property type="match status" value="1"/>
</dbReference>
<comment type="caution">
    <text evidence="13">The sequence shown here is derived from an EMBL/GenBank/DDBJ whole genome shotgun (WGS) entry which is preliminary data.</text>
</comment>
<dbReference type="InterPro" id="IPR013083">
    <property type="entry name" value="Znf_RING/FYVE/PHD"/>
</dbReference>
<organism evidence="13 14">
    <name type="scientific">Ceratopteris richardii</name>
    <name type="common">Triangle waterfern</name>
    <dbReference type="NCBI Taxonomy" id="49495"/>
    <lineage>
        <taxon>Eukaryota</taxon>
        <taxon>Viridiplantae</taxon>
        <taxon>Streptophyta</taxon>
        <taxon>Embryophyta</taxon>
        <taxon>Tracheophyta</taxon>
        <taxon>Polypodiopsida</taxon>
        <taxon>Polypodiidae</taxon>
        <taxon>Polypodiales</taxon>
        <taxon>Pteridineae</taxon>
        <taxon>Pteridaceae</taxon>
        <taxon>Parkerioideae</taxon>
        <taxon>Ceratopteris</taxon>
    </lineage>
</organism>
<comment type="similarity">
    <text evidence="9">Belongs to the RING-type zinc finger family. ATL subfamily.</text>
</comment>
<dbReference type="Proteomes" id="UP000825935">
    <property type="component" value="Chromosome 32"/>
</dbReference>
<reference evidence="13" key="1">
    <citation type="submission" date="2021-08" db="EMBL/GenBank/DDBJ databases">
        <title>WGS assembly of Ceratopteris richardii.</title>
        <authorList>
            <person name="Marchant D.B."/>
            <person name="Chen G."/>
            <person name="Jenkins J."/>
            <person name="Shu S."/>
            <person name="Leebens-Mack J."/>
            <person name="Grimwood J."/>
            <person name="Schmutz J."/>
            <person name="Soltis P."/>
            <person name="Soltis D."/>
            <person name="Chen Z.-H."/>
        </authorList>
    </citation>
    <scope>NUCLEOTIDE SEQUENCE</scope>
    <source>
        <strain evidence="13">Whitten #5841</strain>
        <tissue evidence="13">Leaf</tissue>
    </source>
</reference>
<evidence type="ECO:0000256" key="2">
    <source>
        <dbReference type="ARBA" id="ARBA00022679"/>
    </source>
</evidence>
<dbReference type="EMBL" id="CM035437">
    <property type="protein sequence ID" value="KAH7287621.1"/>
    <property type="molecule type" value="Genomic_DNA"/>
</dbReference>